<organism evidence="2 3">
    <name type="scientific">Rufibacter sediminis</name>
    <dbReference type="NCBI Taxonomy" id="2762756"/>
    <lineage>
        <taxon>Bacteria</taxon>
        <taxon>Pseudomonadati</taxon>
        <taxon>Bacteroidota</taxon>
        <taxon>Cytophagia</taxon>
        <taxon>Cytophagales</taxon>
        <taxon>Hymenobacteraceae</taxon>
        <taxon>Rufibacter</taxon>
    </lineage>
</organism>
<evidence type="ECO:0000313" key="3">
    <source>
        <dbReference type="Proteomes" id="UP000659698"/>
    </source>
</evidence>
<name>A0ABR6VT89_9BACT</name>
<sequence>MSLPSIKDLTPIETGGRIARNGFVYQDHVGVQFLLDMLYEEEIQEVWFEGEDDIVLHRVNSSSSHIEMVQVKSNDLDSRWSVSKLFSLELLPKSLARGRCKEDIIYRIITATDVDSGISFLKNEIGSNNRNNSNLDTLLKPYLTQINKIGKNPKGEDAYSWFNKCFWEVFHSQDTIKYKNLSYLEKCLNEKFNTVLPPDQKLEIYQQLLAFVSNAGVGNEKNNFTKEEICDKLDHLLNNLSAPKQGSKTLDTKLIQANLEPEVVLTAKEFRWQFQKESLNFNFYNKTQITAFKNKIHLLIQDLKLRFDDGEFQFTDIQFHNYCRKKVIELANEHKIEQAIALGCMYDNTSRCTHRFTKAKA</sequence>
<proteinExistence type="predicted"/>
<evidence type="ECO:0000259" key="1">
    <source>
        <dbReference type="Pfam" id="PF14130"/>
    </source>
</evidence>
<dbReference type="EMBL" id="JACOAF010000030">
    <property type="protein sequence ID" value="MBC3540423.1"/>
    <property type="molecule type" value="Genomic_DNA"/>
</dbReference>
<comment type="caution">
    <text evidence="2">The sequence shown here is derived from an EMBL/GenBank/DDBJ whole genome shotgun (WGS) entry which is preliminary data.</text>
</comment>
<protein>
    <submittedName>
        <fullName evidence="2">DUF4297 domain-containing protein</fullName>
    </submittedName>
</protein>
<gene>
    <name evidence="2" type="ORF">H7U12_12090</name>
</gene>
<accession>A0ABR6VT89</accession>
<reference evidence="2 3" key="1">
    <citation type="journal article" date="2019" name="Int. J. Syst. Evol. Microbiol.">
        <title>Rufibacter sediminis sp. nov., isolated from freshwater lake sediment.</title>
        <authorList>
            <person name="Qu J.H."/>
            <person name="Zhang L.J."/>
            <person name="Fu Y.H."/>
            <person name="Li H.F."/>
        </authorList>
    </citation>
    <scope>NUCLEOTIDE SEQUENCE [LARGE SCALE GENOMIC DNA]</scope>
    <source>
        <strain evidence="2 3">H-1</strain>
    </source>
</reference>
<keyword evidence="3" id="KW-1185">Reference proteome</keyword>
<dbReference type="Proteomes" id="UP000659698">
    <property type="component" value="Unassembled WGS sequence"/>
</dbReference>
<dbReference type="Pfam" id="PF14130">
    <property type="entry name" value="Cap4_nuclease"/>
    <property type="match status" value="1"/>
</dbReference>
<dbReference type="InterPro" id="IPR025382">
    <property type="entry name" value="Cap4-like_endonuclease_dom"/>
</dbReference>
<feature type="domain" description="CD-NTase associated protein 4-like DNA endonuclease" evidence="1">
    <location>
        <begin position="14"/>
        <end position="215"/>
    </location>
</feature>
<dbReference type="RefSeq" id="WP_186638139.1">
    <property type="nucleotide sequence ID" value="NZ_JACOAF010000030.1"/>
</dbReference>
<evidence type="ECO:0000313" key="2">
    <source>
        <dbReference type="EMBL" id="MBC3540423.1"/>
    </source>
</evidence>